<dbReference type="OrthoDB" id="10254527at2759"/>
<dbReference type="Proteomes" id="UP000073492">
    <property type="component" value="Unassembled WGS sequence"/>
</dbReference>
<keyword evidence="2" id="KW-1185">Reference proteome</keyword>
<evidence type="ECO:0000313" key="2">
    <source>
        <dbReference type="Proteomes" id="UP000073492"/>
    </source>
</evidence>
<dbReference type="AlphaFoldDB" id="A0A139I2V0"/>
<dbReference type="EMBL" id="LFZO01000381">
    <property type="protein sequence ID" value="KXT09035.1"/>
    <property type="molecule type" value="Genomic_DNA"/>
</dbReference>
<sequence length="105" mass="12193">MPSQDQNYPAYTPEEKAYIKQQWGSEYYMLRDYGMSIYKEEHREEGRAIVRGFMEQVVENEGKGKGRRRRVVMCDPESMGLDVLVNAVGTIIEGIDEEEHQSLKS</sequence>
<protein>
    <submittedName>
        <fullName evidence="1">Uncharacterized protein</fullName>
    </submittedName>
</protein>
<accession>A0A139I2V0</accession>
<proteinExistence type="predicted"/>
<evidence type="ECO:0000313" key="1">
    <source>
        <dbReference type="EMBL" id="KXT09035.1"/>
    </source>
</evidence>
<name>A0A139I2V0_9PEZI</name>
<comment type="caution">
    <text evidence="1">The sequence shown here is derived from an EMBL/GenBank/DDBJ whole genome shotgun (WGS) entry which is preliminary data.</text>
</comment>
<gene>
    <name evidence="1" type="ORF">AC579_2540</name>
</gene>
<reference evidence="1 2" key="1">
    <citation type="submission" date="2015-07" db="EMBL/GenBank/DDBJ databases">
        <title>Comparative genomics of the Sigatoka disease complex on banana suggests a link between parallel evolutionary changes in Pseudocercospora fijiensis and Pseudocercospora eumusae and increased virulence on the banana host.</title>
        <authorList>
            <person name="Chang T.-C."/>
            <person name="Salvucci A."/>
            <person name="Crous P.W."/>
            <person name="Stergiopoulos I."/>
        </authorList>
    </citation>
    <scope>NUCLEOTIDE SEQUENCE [LARGE SCALE GENOMIC DNA]</scope>
    <source>
        <strain evidence="1 2">CBS 116634</strain>
    </source>
</reference>
<organism evidence="1 2">
    <name type="scientific">Pseudocercospora musae</name>
    <dbReference type="NCBI Taxonomy" id="113226"/>
    <lineage>
        <taxon>Eukaryota</taxon>
        <taxon>Fungi</taxon>
        <taxon>Dikarya</taxon>
        <taxon>Ascomycota</taxon>
        <taxon>Pezizomycotina</taxon>
        <taxon>Dothideomycetes</taxon>
        <taxon>Dothideomycetidae</taxon>
        <taxon>Mycosphaerellales</taxon>
        <taxon>Mycosphaerellaceae</taxon>
        <taxon>Pseudocercospora</taxon>
    </lineage>
</organism>